<protein>
    <submittedName>
        <fullName evidence="2">Uncharacterized protein</fullName>
    </submittedName>
</protein>
<comment type="caution">
    <text evidence="2">The sequence shown here is derived from an EMBL/GenBank/DDBJ whole genome shotgun (WGS) entry which is preliminary data.</text>
</comment>
<dbReference type="AlphaFoldDB" id="A0A8H6CLD0"/>
<dbReference type="GeneID" id="59338024"/>
<evidence type="ECO:0000256" key="1">
    <source>
        <dbReference type="SAM" id="MobiDB-lite"/>
    </source>
</evidence>
<sequence length="257" mass="29213">MTQPFDIYIISSNSQIIRDFTAEQNHAFTNILLPALQVVLRQTIDKHFDPLQPQQKQSIIAPKPAQQEQEQKYRPLQQAKMEKTAEKSTKKITETVSSSSDTTGLLSTVSHQPTQSATQPEHSVKQEEKPLQAITENTAKKSSDNKATIIKKTAQLSKIPRYILSTIPRQIATQQAENDTTIWPAISACLGNITLVWHITARSKQEKDLLRRLQPNYYDQQAKATHISLTSHRIAIRSMRKMRRRIRSITASSNDTF</sequence>
<accession>A0A8H6CLD0</accession>
<name>A0A8H6CLD0_9LECA</name>
<evidence type="ECO:0000313" key="2">
    <source>
        <dbReference type="EMBL" id="KAF6225629.1"/>
    </source>
</evidence>
<proteinExistence type="predicted"/>
<organism evidence="2 3">
    <name type="scientific">Letharia lupina</name>
    <dbReference type="NCBI Taxonomy" id="560253"/>
    <lineage>
        <taxon>Eukaryota</taxon>
        <taxon>Fungi</taxon>
        <taxon>Dikarya</taxon>
        <taxon>Ascomycota</taxon>
        <taxon>Pezizomycotina</taxon>
        <taxon>Lecanoromycetes</taxon>
        <taxon>OSLEUM clade</taxon>
        <taxon>Lecanoromycetidae</taxon>
        <taxon>Lecanorales</taxon>
        <taxon>Lecanorineae</taxon>
        <taxon>Parmeliaceae</taxon>
        <taxon>Letharia</taxon>
    </lineage>
</organism>
<feature type="compositionally biased region" description="Basic and acidic residues" evidence="1">
    <location>
        <begin position="80"/>
        <end position="93"/>
    </location>
</feature>
<feature type="compositionally biased region" description="Low complexity" evidence="1">
    <location>
        <begin position="95"/>
        <end position="110"/>
    </location>
</feature>
<evidence type="ECO:0000313" key="3">
    <source>
        <dbReference type="Proteomes" id="UP000593566"/>
    </source>
</evidence>
<dbReference type="EMBL" id="JACCJB010000007">
    <property type="protein sequence ID" value="KAF6225629.1"/>
    <property type="molecule type" value="Genomic_DNA"/>
</dbReference>
<dbReference type="Proteomes" id="UP000593566">
    <property type="component" value="Unassembled WGS sequence"/>
</dbReference>
<dbReference type="RefSeq" id="XP_037154338.1">
    <property type="nucleotide sequence ID" value="XM_037300490.1"/>
</dbReference>
<gene>
    <name evidence="2" type="ORF">HO133_009629</name>
</gene>
<feature type="compositionally biased region" description="Polar residues" evidence="1">
    <location>
        <begin position="111"/>
        <end position="121"/>
    </location>
</feature>
<reference evidence="2 3" key="1">
    <citation type="journal article" date="2020" name="Genomics">
        <title>Complete, high-quality genomes from long-read metagenomic sequencing of two wolf lichen thalli reveals enigmatic genome architecture.</title>
        <authorList>
            <person name="McKenzie S.K."/>
            <person name="Walston R.F."/>
            <person name="Allen J.L."/>
        </authorList>
    </citation>
    <scope>NUCLEOTIDE SEQUENCE [LARGE SCALE GENOMIC DNA]</scope>
    <source>
        <strain evidence="2">WasteWater1</strain>
    </source>
</reference>
<keyword evidence="3" id="KW-1185">Reference proteome</keyword>
<feature type="region of interest" description="Disordered" evidence="1">
    <location>
        <begin position="54"/>
        <end position="129"/>
    </location>
</feature>